<sequence length="339" mass="38788">MDALSNYKKNVKKSADNIHETLFALPSSVRSYQDDAGPSTSSNSLSTNSQLRFFYKPEMIKWENKFFEIDEKEEEEEEAILSQFLNEQQQNSKQNNYFECQTKFVNLPVHGCKMALPEGSTSKSSTLCEEIHIPPPIDNNKKFLANFPRLKIDELDEFAQTAFDGIKSLNVIQSQVFDQAYNTLNNLLICAPTGAGKTNIALLTILRTIRDNRTKSGKIIKNAFKVIYLAPMKALATEMTSNFSKRLGRLGLKTRELTGDSQLSRKEIQETQVLVLTPEKWDVITRKSDDEELSQLVRLLIIDEVHLLHDDRGPVIEAIIARTLRRVKKIFRVEAKYFY</sequence>
<dbReference type="Proteomes" id="UP001497535">
    <property type="component" value="Unassembled WGS sequence"/>
</dbReference>
<evidence type="ECO:0000313" key="2">
    <source>
        <dbReference type="Proteomes" id="UP001497535"/>
    </source>
</evidence>
<dbReference type="EMBL" id="CAVMJV010000169">
    <property type="protein sequence ID" value="CAK5119425.1"/>
    <property type="molecule type" value="Genomic_DNA"/>
</dbReference>
<accession>A0ACB1B361</accession>
<proteinExistence type="predicted"/>
<protein>
    <submittedName>
        <fullName evidence="1">Uncharacterized protein</fullName>
    </submittedName>
</protein>
<keyword evidence="2" id="KW-1185">Reference proteome</keyword>
<comment type="caution">
    <text evidence="1">The sequence shown here is derived from an EMBL/GenBank/DDBJ whole genome shotgun (WGS) entry which is preliminary data.</text>
</comment>
<name>A0ACB1B361_MELEN</name>
<organism evidence="1 2">
    <name type="scientific">Meloidogyne enterolobii</name>
    <name type="common">Root-knot nematode worm</name>
    <name type="synonym">Meloidogyne mayaguensis</name>
    <dbReference type="NCBI Taxonomy" id="390850"/>
    <lineage>
        <taxon>Eukaryota</taxon>
        <taxon>Metazoa</taxon>
        <taxon>Ecdysozoa</taxon>
        <taxon>Nematoda</taxon>
        <taxon>Chromadorea</taxon>
        <taxon>Rhabditida</taxon>
        <taxon>Tylenchina</taxon>
        <taxon>Tylenchomorpha</taxon>
        <taxon>Tylenchoidea</taxon>
        <taxon>Meloidogynidae</taxon>
        <taxon>Meloidogyninae</taxon>
        <taxon>Meloidogyne</taxon>
    </lineage>
</organism>
<evidence type="ECO:0000313" key="1">
    <source>
        <dbReference type="EMBL" id="CAK5119425.1"/>
    </source>
</evidence>
<reference evidence="1" key="1">
    <citation type="submission" date="2023-11" db="EMBL/GenBank/DDBJ databases">
        <authorList>
            <person name="Poullet M."/>
        </authorList>
    </citation>
    <scope>NUCLEOTIDE SEQUENCE</scope>
    <source>
        <strain evidence="1">E1834</strain>
    </source>
</reference>
<gene>
    <name evidence="1" type="ORF">MENTE1834_LOCUS46502</name>
</gene>